<gene>
    <name evidence="2" type="ORF">Thi970DRAFT_04686</name>
</gene>
<dbReference type="GO" id="GO:0016787">
    <property type="term" value="F:hydrolase activity"/>
    <property type="evidence" value="ECO:0007669"/>
    <property type="project" value="UniProtKB-KW"/>
</dbReference>
<reference evidence="2 3" key="2">
    <citation type="submission" date="2011-11" db="EMBL/GenBank/DDBJ databases">
        <authorList>
            <consortium name="US DOE Joint Genome Institute"/>
            <person name="Lucas S."/>
            <person name="Han J."/>
            <person name="Lapidus A."/>
            <person name="Cheng J.-F."/>
            <person name="Goodwin L."/>
            <person name="Pitluck S."/>
            <person name="Peters L."/>
            <person name="Ovchinnikova G."/>
            <person name="Zhang X."/>
            <person name="Detter J.C."/>
            <person name="Han C."/>
            <person name="Tapia R."/>
            <person name="Land M."/>
            <person name="Hauser L."/>
            <person name="Kyrpides N."/>
            <person name="Ivanova N."/>
            <person name="Pagani I."/>
            <person name="Vogl K."/>
            <person name="Liu Z."/>
            <person name="Overmann J."/>
            <person name="Frigaard N.-U."/>
            <person name="Bryant D."/>
            <person name="Woyke T."/>
        </authorList>
    </citation>
    <scope>NUCLEOTIDE SEQUENCE [LARGE SCALE GENOMIC DNA]</scope>
    <source>
        <strain evidence="2 3">970</strain>
    </source>
</reference>
<dbReference type="eggNOG" id="COG1988">
    <property type="taxonomic scope" value="Bacteria"/>
</dbReference>
<dbReference type="InterPro" id="IPR007404">
    <property type="entry name" value="YdjM-like"/>
</dbReference>
<evidence type="ECO:0000313" key="2">
    <source>
        <dbReference type="EMBL" id="EIC21004.1"/>
    </source>
</evidence>
<keyword evidence="1" id="KW-0812">Transmembrane</keyword>
<dbReference type="OrthoDB" id="5295350at2"/>
<keyword evidence="1" id="KW-1133">Transmembrane helix</keyword>
<feature type="transmembrane region" description="Helical" evidence="1">
    <location>
        <begin position="82"/>
        <end position="104"/>
    </location>
</feature>
<proteinExistence type="predicted"/>
<evidence type="ECO:0000256" key="1">
    <source>
        <dbReference type="SAM" id="Phobius"/>
    </source>
</evidence>
<name>H8Z7Z2_9GAMM</name>
<keyword evidence="3" id="KW-1185">Reference proteome</keyword>
<dbReference type="RefSeq" id="WP_009151407.1">
    <property type="nucleotide sequence ID" value="NZ_CP121471.1"/>
</dbReference>
<evidence type="ECO:0000313" key="3">
    <source>
        <dbReference type="Proteomes" id="UP000002964"/>
    </source>
</evidence>
<dbReference type="STRING" id="631362.Thi970DRAFT_04686"/>
<feature type="transmembrane region" description="Helical" evidence="1">
    <location>
        <begin position="141"/>
        <end position="162"/>
    </location>
</feature>
<reference evidence="3" key="1">
    <citation type="submission" date="2011-06" db="EMBL/GenBank/DDBJ databases">
        <authorList>
            <consortium name="US DOE Joint Genome Institute (JGI-PGF)"/>
            <person name="Lucas S."/>
            <person name="Han J."/>
            <person name="Lapidus A."/>
            <person name="Cheng J.-F."/>
            <person name="Goodwin L."/>
            <person name="Pitluck S."/>
            <person name="Peters L."/>
            <person name="Land M.L."/>
            <person name="Hauser L."/>
            <person name="Vogl K."/>
            <person name="Liu Z."/>
            <person name="Overmann J."/>
            <person name="Frigaard N.-U."/>
            <person name="Bryant D.A."/>
            <person name="Woyke T.J."/>
        </authorList>
    </citation>
    <scope>NUCLEOTIDE SEQUENCE [LARGE SCALE GENOMIC DNA]</scope>
    <source>
        <strain evidence="3">970</strain>
    </source>
</reference>
<dbReference type="HOGENOM" id="CLU_076328_0_0_6"/>
<feature type="transmembrane region" description="Helical" evidence="1">
    <location>
        <begin position="183"/>
        <end position="205"/>
    </location>
</feature>
<feature type="transmembrane region" description="Helical" evidence="1">
    <location>
        <begin position="116"/>
        <end position="135"/>
    </location>
</feature>
<dbReference type="AlphaFoldDB" id="H8Z7Z2"/>
<sequence length="233" mass="25287">MANFQTHLGVGTAVVGTAALAIHTQGLADFSQTQWLLALGVAASLLPDIDADDSRPVRAFFGLLGLVLGFVIASRLRDHFRLLELALVWAGVWLLVNFPLRLFFARLTVHRGSFHSLLMALAIALFVVIGADRWFAFEPAFSWLVGGFVLLGYLTHLVLDEIASVDLLGNRVKRSFGTAIKPLSLRAWPLSLLLLGLIGVGALLVPDPAPLVQFLQLPGIFERLPEMLPASFG</sequence>
<organism evidence="2 3">
    <name type="scientific">Thiorhodovibrio frisius</name>
    <dbReference type="NCBI Taxonomy" id="631362"/>
    <lineage>
        <taxon>Bacteria</taxon>
        <taxon>Pseudomonadati</taxon>
        <taxon>Pseudomonadota</taxon>
        <taxon>Gammaproteobacteria</taxon>
        <taxon>Chromatiales</taxon>
        <taxon>Chromatiaceae</taxon>
        <taxon>Thiorhodovibrio</taxon>
    </lineage>
</organism>
<accession>H8Z7Z2</accession>
<feature type="transmembrane region" description="Helical" evidence="1">
    <location>
        <begin position="59"/>
        <end position="76"/>
    </location>
</feature>
<keyword evidence="1" id="KW-0472">Membrane</keyword>
<dbReference type="Proteomes" id="UP000002964">
    <property type="component" value="Unassembled WGS sequence"/>
</dbReference>
<dbReference type="EMBL" id="JH603170">
    <property type="protein sequence ID" value="EIC21004.1"/>
    <property type="molecule type" value="Genomic_DNA"/>
</dbReference>
<dbReference type="Pfam" id="PF04307">
    <property type="entry name" value="YdjM"/>
    <property type="match status" value="1"/>
</dbReference>
<protein>
    <submittedName>
        <fullName evidence="2">Putative membrane-bound metal-dependent hydrolase (DUF457)</fullName>
    </submittedName>
</protein>
<keyword evidence="2" id="KW-0378">Hydrolase</keyword>